<evidence type="ECO:0000256" key="1">
    <source>
        <dbReference type="ARBA" id="ARBA00001968"/>
    </source>
</evidence>
<evidence type="ECO:0000256" key="7">
    <source>
        <dbReference type="ARBA" id="ARBA00023242"/>
    </source>
</evidence>
<dbReference type="GO" id="GO:0005634">
    <property type="term" value="C:nucleus"/>
    <property type="evidence" value="ECO:0007669"/>
    <property type="project" value="UniProtKB-SubCell"/>
</dbReference>
<evidence type="ECO:0000256" key="6">
    <source>
        <dbReference type="ARBA" id="ARBA00022801"/>
    </source>
</evidence>
<feature type="domain" description="DDE Tnp4" evidence="8">
    <location>
        <begin position="135"/>
        <end position="300"/>
    </location>
</feature>
<dbReference type="GO" id="GO:0016787">
    <property type="term" value="F:hydrolase activity"/>
    <property type="evidence" value="ECO:0007669"/>
    <property type="project" value="UniProtKB-KW"/>
</dbReference>
<accession>A0AA88HAU8</accession>
<evidence type="ECO:0000256" key="4">
    <source>
        <dbReference type="ARBA" id="ARBA00022722"/>
    </source>
</evidence>
<reference evidence="9" key="1">
    <citation type="submission" date="2023-07" db="EMBL/GenBank/DDBJ databases">
        <title>Chromosome-level genome assembly of Artemia franciscana.</title>
        <authorList>
            <person name="Jo E."/>
        </authorList>
    </citation>
    <scope>NUCLEOTIDE SEQUENCE</scope>
    <source>
        <tissue evidence="9">Whole body</tissue>
    </source>
</reference>
<comment type="subcellular location">
    <subcellularLocation>
        <location evidence="2">Nucleus</location>
    </subcellularLocation>
</comment>
<dbReference type="Proteomes" id="UP001187531">
    <property type="component" value="Unassembled WGS sequence"/>
</dbReference>
<comment type="cofactor">
    <cofactor evidence="1">
        <name>a divalent metal cation</name>
        <dbReference type="ChEBI" id="CHEBI:60240"/>
    </cofactor>
</comment>
<organism evidence="9 10">
    <name type="scientific">Artemia franciscana</name>
    <name type="common">Brine shrimp</name>
    <name type="synonym">Artemia sanfranciscana</name>
    <dbReference type="NCBI Taxonomy" id="6661"/>
    <lineage>
        <taxon>Eukaryota</taxon>
        <taxon>Metazoa</taxon>
        <taxon>Ecdysozoa</taxon>
        <taxon>Arthropoda</taxon>
        <taxon>Crustacea</taxon>
        <taxon>Branchiopoda</taxon>
        <taxon>Anostraca</taxon>
        <taxon>Artemiidae</taxon>
        <taxon>Artemia</taxon>
    </lineage>
</organism>
<evidence type="ECO:0000256" key="2">
    <source>
        <dbReference type="ARBA" id="ARBA00004123"/>
    </source>
</evidence>
<evidence type="ECO:0000259" key="8">
    <source>
        <dbReference type="Pfam" id="PF13359"/>
    </source>
</evidence>
<keyword evidence="4" id="KW-0540">Nuclease</keyword>
<dbReference type="AlphaFoldDB" id="A0AA88HAU8"/>
<sequence>MKDDAILNVVEELGKKRGRGCVQYMLMDKEQLDSIVTLIKADIQKQDTVMRPSILAKARLAVTLRYLVTGNSMASLSLCYRMGRSTISGIIAQTYQAIWKNLQPIYMKPPEKDDFYAIARDFYEIWNFPHCIGAIDGKHCRIQCPANSGSDFNNFHEFHSIVLMAVADAHYKFIYVDVGAKGKENDSSIFARSGFGAALRNATLPIRDPSSLLNSENLFPFIFVGDEAFPLLKNLMRPYPRYSSLTTQQRIFNYRLSRARRVVENAFGIMSVKFRILRSSINCKLDTMDHIVKATCVLRNFLITTNSSRYSLSIVVDREVDGNIIPGTWRNSSFLQPSGNLSGNAASPNAIQVRIMFMEYFSGPGAVPWQNLSVQNGLF</sequence>
<evidence type="ECO:0000313" key="9">
    <source>
        <dbReference type="EMBL" id="KAK2703659.1"/>
    </source>
</evidence>
<dbReference type="PANTHER" id="PTHR22930">
    <property type="match status" value="1"/>
</dbReference>
<keyword evidence="7" id="KW-0539">Nucleus</keyword>
<keyword evidence="10" id="KW-1185">Reference proteome</keyword>
<dbReference type="InterPro" id="IPR027806">
    <property type="entry name" value="HARBI1_dom"/>
</dbReference>
<dbReference type="GO" id="GO:0004518">
    <property type="term" value="F:nuclease activity"/>
    <property type="evidence" value="ECO:0007669"/>
    <property type="project" value="UniProtKB-KW"/>
</dbReference>
<dbReference type="PANTHER" id="PTHR22930:SF269">
    <property type="entry name" value="NUCLEASE HARBI1-LIKE PROTEIN"/>
    <property type="match status" value="1"/>
</dbReference>
<evidence type="ECO:0000313" key="10">
    <source>
        <dbReference type="Proteomes" id="UP001187531"/>
    </source>
</evidence>
<evidence type="ECO:0000256" key="3">
    <source>
        <dbReference type="ARBA" id="ARBA00006958"/>
    </source>
</evidence>
<name>A0AA88HAU8_ARTSF</name>
<gene>
    <name evidence="9" type="ORF">QYM36_017955</name>
</gene>
<comment type="similarity">
    <text evidence="3">Belongs to the HARBI1 family.</text>
</comment>
<proteinExistence type="inferred from homology"/>
<dbReference type="EMBL" id="JAVRJZ010000081">
    <property type="protein sequence ID" value="KAK2703659.1"/>
    <property type="molecule type" value="Genomic_DNA"/>
</dbReference>
<dbReference type="GO" id="GO:0046872">
    <property type="term" value="F:metal ion binding"/>
    <property type="evidence" value="ECO:0007669"/>
    <property type="project" value="UniProtKB-KW"/>
</dbReference>
<protein>
    <recommendedName>
        <fullName evidence="8">DDE Tnp4 domain-containing protein</fullName>
    </recommendedName>
</protein>
<keyword evidence="6" id="KW-0378">Hydrolase</keyword>
<evidence type="ECO:0000256" key="5">
    <source>
        <dbReference type="ARBA" id="ARBA00022723"/>
    </source>
</evidence>
<dbReference type="InterPro" id="IPR045249">
    <property type="entry name" value="HARBI1-like"/>
</dbReference>
<keyword evidence="5" id="KW-0479">Metal-binding</keyword>
<comment type="caution">
    <text evidence="9">The sequence shown here is derived from an EMBL/GenBank/DDBJ whole genome shotgun (WGS) entry which is preliminary data.</text>
</comment>
<dbReference type="Pfam" id="PF13359">
    <property type="entry name" value="DDE_Tnp_4"/>
    <property type="match status" value="1"/>
</dbReference>